<dbReference type="HOGENOM" id="CLU_2252946_0_0_1"/>
<reference evidence="3" key="2">
    <citation type="submission" date="2020-05" db="UniProtKB">
        <authorList>
            <consortium name="EnsemblMetazoa"/>
        </authorList>
    </citation>
    <scope>IDENTIFICATION</scope>
    <source>
        <strain evidence="3">wikel</strain>
    </source>
</reference>
<evidence type="ECO:0000313" key="2">
    <source>
        <dbReference type="EMBL" id="EEC04530.1"/>
    </source>
</evidence>
<sequence>MQETLGLGNGSGSDRTADTAKISTEAQTDFIGVEEAWDPSGAGSLLLRQLREEVRRIGQRLDDEIASRQGAELKCQRQGHTFDGLEELVNGLQKRLNGLNNNSF</sequence>
<dbReference type="AlphaFoldDB" id="B7PD58"/>
<protein>
    <submittedName>
        <fullName evidence="2 3">Uncharacterized protein</fullName>
    </submittedName>
</protein>
<dbReference type="EMBL" id="DS688429">
    <property type="protein sequence ID" value="EEC04530.1"/>
    <property type="molecule type" value="Genomic_DNA"/>
</dbReference>
<feature type="coiled-coil region" evidence="1">
    <location>
        <begin position="47"/>
        <end position="102"/>
    </location>
</feature>
<evidence type="ECO:0000313" key="3">
    <source>
        <dbReference type="EnsemblMetazoa" id="ISCW002733-PA"/>
    </source>
</evidence>
<dbReference type="VEuPathDB" id="VectorBase:ISCP_022167"/>
<dbReference type="PaxDb" id="6945-B7PD58"/>
<dbReference type="Proteomes" id="UP000001555">
    <property type="component" value="Unassembled WGS sequence"/>
</dbReference>
<keyword evidence="4" id="KW-1185">Reference proteome</keyword>
<dbReference type="VEuPathDB" id="VectorBase:ISCI002733"/>
<dbReference type="EMBL" id="ABJB010435051">
    <property type="status" value="NOT_ANNOTATED_CDS"/>
    <property type="molecule type" value="Genomic_DNA"/>
</dbReference>
<dbReference type="EnsemblMetazoa" id="ISCW002733-RA">
    <property type="protein sequence ID" value="ISCW002733-PA"/>
    <property type="gene ID" value="ISCW002733"/>
</dbReference>
<proteinExistence type="predicted"/>
<dbReference type="OrthoDB" id="6426880at2759"/>
<organism>
    <name type="scientific">Ixodes scapularis</name>
    <name type="common">Black-legged tick</name>
    <name type="synonym">Deer tick</name>
    <dbReference type="NCBI Taxonomy" id="6945"/>
    <lineage>
        <taxon>Eukaryota</taxon>
        <taxon>Metazoa</taxon>
        <taxon>Ecdysozoa</taxon>
        <taxon>Arthropoda</taxon>
        <taxon>Chelicerata</taxon>
        <taxon>Arachnida</taxon>
        <taxon>Acari</taxon>
        <taxon>Parasitiformes</taxon>
        <taxon>Ixodida</taxon>
        <taxon>Ixodoidea</taxon>
        <taxon>Ixodidae</taxon>
        <taxon>Ixodinae</taxon>
        <taxon>Ixodes</taxon>
    </lineage>
</organism>
<reference evidence="2 4" key="1">
    <citation type="submission" date="2008-03" db="EMBL/GenBank/DDBJ databases">
        <title>Annotation of Ixodes scapularis.</title>
        <authorList>
            <consortium name="Ixodes scapularis Genome Project Consortium"/>
            <person name="Caler E."/>
            <person name="Hannick L.I."/>
            <person name="Bidwell S."/>
            <person name="Joardar V."/>
            <person name="Thiagarajan M."/>
            <person name="Amedeo P."/>
            <person name="Galinsky K.J."/>
            <person name="Schobel S."/>
            <person name="Inman J."/>
            <person name="Hostetler J."/>
            <person name="Miller J."/>
            <person name="Hammond M."/>
            <person name="Megy K."/>
            <person name="Lawson D."/>
            <person name="Kodira C."/>
            <person name="Sutton G."/>
            <person name="Meyer J."/>
            <person name="Hill C.A."/>
            <person name="Birren B."/>
            <person name="Nene V."/>
            <person name="Collins F."/>
            <person name="Alarcon-Chaidez F."/>
            <person name="Wikel S."/>
            <person name="Strausberg R."/>
        </authorList>
    </citation>
    <scope>NUCLEOTIDE SEQUENCE [LARGE SCALE GENOMIC DNA]</scope>
    <source>
        <strain evidence="4">Wikel</strain>
        <strain evidence="2">Wikel colony</strain>
    </source>
</reference>
<keyword evidence="1" id="KW-0175">Coiled coil</keyword>
<gene>
    <name evidence="2" type="ORF">IscW_ISCW002733</name>
</gene>
<accession>B7PD58</accession>
<name>B7PD58_IXOSC</name>
<evidence type="ECO:0000313" key="4">
    <source>
        <dbReference type="Proteomes" id="UP000001555"/>
    </source>
</evidence>
<dbReference type="InParanoid" id="B7PD58"/>
<evidence type="ECO:0000256" key="1">
    <source>
        <dbReference type="SAM" id="Coils"/>
    </source>
</evidence>
<dbReference type="VEuPathDB" id="VectorBase:ISCW002733"/>